<evidence type="ECO:0000256" key="7">
    <source>
        <dbReference type="RuleBase" id="RU000682"/>
    </source>
</evidence>
<evidence type="ECO:0000313" key="10">
    <source>
        <dbReference type="Proteomes" id="UP000515208"/>
    </source>
</evidence>
<dbReference type="SUPFAM" id="SSF46689">
    <property type="entry name" value="Homeodomain-like"/>
    <property type="match status" value="1"/>
</dbReference>
<proteinExistence type="inferred from homology"/>
<evidence type="ECO:0000256" key="2">
    <source>
        <dbReference type="ARBA" id="ARBA00022473"/>
    </source>
</evidence>
<feature type="domain" description="Homeobox" evidence="9">
    <location>
        <begin position="487"/>
        <end position="547"/>
    </location>
</feature>
<dbReference type="GO" id="GO:0000978">
    <property type="term" value="F:RNA polymerase II cis-regulatory region sequence-specific DNA binding"/>
    <property type="evidence" value="ECO:0007669"/>
    <property type="project" value="TreeGrafter"/>
</dbReference>
<dbReference type="InterPro" id="IPR000047">
    <property type="entry name" value="HTH_motif"/>
</dbReference>
<dbReference type="PANTHER" id="PTHR24327:SF23">
    <property type="entry name" value="HOMEOBOX PROTEIN DLX-2"/>
    <property type="match status" value="1"/>
</dbReference>
<dbReference type="Pfam" id="PF12413">
    <property type="entry name" value="DLL_N"/>
    <property type="match status" value="1"/>
</dbReference>
<feature type="compositionally biased region" description="Polar residues" evidence="8">
    <location>
        <begin position="223"/>
        <end position="235"/>
    </location>
</feature>
<dbReference type="PROSITE" id="PS00027">
    <property type="entry name" value="HOMEOBOX_1"/>
    <property type="match status" value="1"/>
</dbReference>
<feature type="region of interest" description="Disordered" evidence="8">
    <location>
        <begin position="103"/>
        <end position="132"/>
    </location>
</feature>
<dbReference type="GO" id="GO:0005634">
    <property type="term" value="C:nucleus"/>
    <property type="evidence" value="ECO:0007669"/>
    <property type="project" value="UniProtKB-SubCell"/>
</dbReference>
<feature type="compositionally biased region" description="Basic residues" evidence="8">
    <location>
        <begin position="646"/>
        <end position="655"/>
    </location>
</feature>
<dbReference type="Proteomes" id="UP000515208">
    <property type="component" value="Unplaced"/>
</dbReference>
<dbReference type="GO" id="GO:0030154">
    <property type="term" value="P:cell differentiation"/>
    <property type="evidence" value="ECO:0007669"/>
    <property type="project" value="TreeGrafter"/>
</dbReference>
<dbReference type="PANTHER" id="PTHR24327">
    <property type="entry name" value="HOMEOBOX PROTEIN"/>
    <property type="match status" value="1"/>
</dbReference>
<dbReference type="GO" id="GO:0000981">
    <property type="term" value="F:DNA-binding transcription factor activity, RNA polymerase II-specific"/>
    <property type="evidence" value="ECO:0007669"/>
    <property type="project" value="InterPro"/>
</dbReference>
<dbReference type="InterPro" id="IPR022135">
    <property type="entry name" value="Distal-less_N"/>
</dbReference>
<evidence type="ECO:0000256" key="1">
    <source>
        <dbReference type="ARBA" id="ARBA00007916"/>
    </source>
</evidence>
<dbReference type="Pfam" id="PF00046">
    <property type="entry name" value="Homeodomain"/>
    <property type="match status" value="1"/>
</dbReference>
<dbReference type="Gene3D" id="1.10.10.60">
    <property type="entry name" value="Homeodomain-like"/>
    <property type="match status" value="1"/>
</dbReference>
<protein>
    <submittedName>
        <fullName evidence="11">Homeobox protein DLX-2</fullName>
    </submittedName>
</protein>
<evidence type="ECO:0000256" key="4">
    <source>
        <dbReference type="ARBA" id="ARBA00023155"/>
    </source>
</evidence>
<keyword evidence="3 6" id="KW-0238">DNA-binding</keyword>
<evidence type="ECO:0000256" key="5">
    <source>
        <dbReference type="ARBA" id="ARBA00023242"/>
    </source>
</evidence>
<feature type="compositionally biased region" description="Polar residues" evidence="8">
    <location>
        <begin position="375"/>
        <end position="407"/>
    </location>
</feature>
<feature type="compositionally biased region" description="Low complexity" evidence="8">
    <location>
        <begin position="174"/>
        <end position="190"/>
    </location>
</feature>
<dbReference type="FunFam" id="1.10.10.60:FF:000048">
    <property type="entry name" value="Distal-less homeobox 2"/>
    <property type="match status" value="1"/>
</dbReference>
<reference evidence="11" key="1">
    <citation type="submission" date="2025-08" db="UniProtKB">
        <authorList>
            <consortium name="RefSeq"/>
        </authorList>
    </citation>
    <scope>IDENTIFICATION</scope>
    <source>
        <tissue evidence="11">Blood</tissue>
    </source>
</reference>
<dbReference type="InterPro" id="IPR001356">
    <property type="entry name" value="HD"/>
</dbReference>
<comment type="subcellular location">
    <subcellularLocation>
        <location evidence="6 7">Nucleus</location>
    </subcellularLocation>
</comment>
<sequence length="668" mass="70645">MSDQPCDYPDHGTHATPAILPALALHASAGRGGGAHKDCSSFQGNLTKHISCIPPLVLGQCGQPLSVQARENQQAVHYRDVLRKGSAVCIGNDGGAAAAAWGDKRSGAHYRQRKGSPTVNNKPRRTREQNMESSFALSAVQKLSRYLQELFAPPSTAVFLSLKAPRPTVGLLSLSRSALRPAPPTADSTPRPSPRRRRPPTAAAGARCPEARGAEPLHPPGNGATTYRGANSGKTVDSRDGRNSRPTRWWRRAAPREGKVQPLGYTVKYKLCRNLETSASAAAPGGLAAAAGSSRPLPERPCLARVRIRGAPVRPSGPPGKLRPMVARTTGRSYCIQPLGENRLAGKFWFETPAVTQYQQRFSPTKSGSRDKESASTSSLHPQEPQESPTLPVSTATDSSYYTNQQHPAGGGGGGGGGSPYAHMGSYQYHASGLNNVPFSAKSGYDLGYTAAYTSYAPYGTSSSPANNEPEKEDLEPEIRIVNGKPKKVRKPRTIYSSFQLAALQRRFQKTQYLALPERAELAASLGLTQTQVKIWFQNRRSKFKKMWKSGEIPSEQHPGASASPPCASPPASAPASWDFGAPQRMGGGGGGPGSGGSGAGSSGSSPSSAASAFLGNYPWYHQASGSASHLQAAAPLLHPTQTPQPHHHHHHHHGGGGGAPVSAGTIF</sequence>
<dbReference type="SMART" id="SM00389">
    <property type="entry name" value="HOX"/>
    <property type="match status" value="1"/>
</dbReference>
<evidence type="ECO:0000259" key="9">
    <source>
        <dbReference type="PROSITE" id="PS50071"/>
    </source>
</evidence>
<feature type="region of interest" description="Disordered" evidence="8">
    <location>
        <begin position="548"/>
        <end position="609"/>
    </location>
</feature>
<evidence type="ECO:0000256" key="6">
    <source>
        <dbReference type="PROSITE-ProRule" id="PRU00108"/>
    </source>
</evidence>
<evidence type="ECO:0000256" key="8">
    <source>
        <dbReference type="SAM" id="MobiDB-lite"/>
    </source>
</evidence>
<dbReference type="PRINTS" id="PR00024">
    <property type="entry name" value="HOMEOBOX"/>
</dbReference>
<feature type="region of interest" description="Disordered" evidence="8">
    <location>
        <begin position="639"/>
        <end position="668"/>
    </location>
</feature>
<dbReference type="PRINTS" id="PR00031">
    <property type="entry name" value="HTHREPRESSR"/>
</dbReference>
<dbReference type="InterPro" id="IPR009057">
    <property type="entry name" value="Homeodomain-like_sf"/>
</dbReference>
<dbReference type="OrthoDB" id="6159439at2759"/>
<comment type="similarity">
    <text evidence="1">Belongs to the distal-less homeobox family.</text>
</comment>
<dbReference type="InterPro" id="IPR017970">
    <property type="entry name" value="Homeobox_CS"/>
</dbReference>
<dbReference type="KEGG" id="bbis:104991398"/>
<evidence type="ECO:0000313" key="11">
    <source>
        <dbReference type="RefSeq" id="XP_010842150.1"/>
    </source>
</evidence>
<dbReference type="GeneID" id="104991398"/>
<dbReference type="AlphaFoldDB" id="A0A6P3HUA3"/>
<dbReference type="InterPro" id="IPR020479">
    <property type="entry name" value="HD_metazoa"/>
</dbReference>
<name>A0A6P3HUA3_BISBB</name>
<accession>A0A6P3HUA3</accession>
<feature type="DNA-binding region" description="Homeobox" evidence="6">
    <location>
        <begin position="489"/>
        <end position="548"/>
    </location>
</feature>
<keyword evidence="2" id="KW-0217">Developmental protein</keyword>
<feature type="region of interest" description="Disordered" evidence="8">
    <location>
        <begin position="174"/>
        <end position="248"/>
    </location>
</feature>
<feature type="compositionally biased region" description="Gly residues" evidence="8">
    <location>
        <begin position="586"/>
        <end position="602"/>
    </location>
</feature>
<dbReference type="CTD" id="1746"/>
<evidence type="ECO:0000256" key="3">
    <source>
        <dbReference type="ARBA" id="ARBA00023125"/>
    </source>
</evidence>
<dbReference type="GO" id="GO:0000122">
    <property type="term" value="P:negative regulation of transcription by RNA polymerase II"/>
    <property type="evidence" value="ECO:0007669"/>
    <property type="project" value="TreeGrafter"/>
</dbReference>
<organism evidence="10 11">
    <name type="scientific">Bison bison bison</name>
    <name type="common">North American plains bison</name>
    <dbReference type="NCBI Taxonomy" id="43346"/>
    <lineage>
        <taxon>Eukaryota</taxon>
        <taxon>Metazoa</taxon>
        <taxon>Chordata</taxon>
        <taxon>Craniata</taxon>
        <taxon>Vertebrata</taxon>
        <taxon>Euteleostomi</taxon>
        <taxon>Mammalia</taxon>
        <taxon>Eutheria</taxon>
        <taxon>Laurasiatheria</taxon>
        <taxon>Artiodactyla</taxon>
        <taxon>Ruminantia</taxon>
        <taxon>Pecora</taxon>
        <taxon>Bovidae</taxon>
        <taxon>Bovinae</taxon>
        <taxon>Bison</taxon>
    </lineage>
</organism>
<dbReference type="PROSITE" id="PS50071">
    <property type="entry name" value="HOMEOBOX_2"/>
    <property type="match status" value="1"/>
</dbReference>
<keyword evidence="10" id="KW-1185">Reference proteome</keyword>
<dbReference type="RefSeq" id="XP_010842150.1">
    <property type="nucleotide sequence ID" value="XM_010843848.1"/>
</dbReference>
<feature type="region of interest" description="Disordered" evidence="8">
    <location>
        <begin position="360"/>
        <end position="417"/>
    </location>
</feature>
<dbReference type="InterPro" id="IPR050460">
    <property type="entry name" value="Distal-less_Homeobox_TF"/>
</dbReference>
<keyword evidence="5 6" id="KW-0539">Nucleus</keyword>
<keyword evidence="4 6" id="KW-0371">Homeobox</keyword>
<dbReference type="CDD" id="cd00086">
    <property type="entry name" value="homeodomain"/>
    <property type="match status" value="1"/>
</dbReference>
<gene>
    <name evidence="11" type="primary">DLX2</name>
</gene>